<proteinExistence type="predicted"/>
<dbReference type="Proteomes" id="UP000051386">
    <property type="component" value="Unassembled WGS sequence"/>
</dbReference>
<dbReference type="RefSeq" id="WP_057687554.1">
    <property type="nucleotide sequence ID" value="NZ_JANUEG010000020.1"/>
</dbReference>
<gene>
    <name evidence="2" type="ORF">ABB28_17060</name>
</gene>
<dbReference type="EMBL" id="LDJK01000106">
    <property type="protein sequence ID" value="KRG66772.1"/>
    <property type="molecule type" value="Genomic_DNA"/>
</dbReference>
<reference evidence="2 3" key="1">
    <citation type="submission" date="2015-05" db="EMBL/GenBank/DDBJ databases">
        <title>Genome sequencing and analysis of members of genus Stenotrophomonas.</title>
        <authorList>
            <person name="Patil P.P."/>
            <person name="Midha S."/>
            <person name="Patil P.B."/>
        </authorList>
    </citation>
    <scope>NUCLEOTIDE SEQUENCE [LARGE SCALE GENOMIC DNA]</scope>
    <source>
        <strain evidence="2 3">DSM 21508</strain>
    </source>
</reference>
<keyword evidence="3" id="KW-1185">Reference proteome</keyword>
<sequence length="257" mass="26293">MNIRLIVIASALAALLPTVLHAQEKRSGKGLTEIPDPELNLMRGRYTVGGNNVAWFGVTMASQWQASSGAAMEGALQLGMDFRNGGTPKVSFTPTVSVTAADAPLPQTATDTASGPLASVDSSGLANVSGLVQSVQVAGDGNSARNVSSLTIRDGEVPVVADSGVRSASAQQGGASATASFDNNQARLELQLEGVGAVQQWIRSGSVGQTIALGGNAQQVSNRLQIELVRQSMASNTPLTQNIAQAMALTRGIGPGQ</sequence>
<evidence type="ECO:0000313" key="2">
    <source>
        <dbReference type="EMBL" id="KRG66772.1"/>
    </source>
</evidence>
<feature type="signal peptide" evidence="1">
    <location>
        <begin position="1"/>
        <end position="22"/>
    </location>
</feature>
<accession>A0A0R0CN33</accession>
<name>A0A0R0CN33_9GAMM</name>
<protein>
    <recommendedName>
        <fullName evidence="4">Fap system outer membrane protein</fullName>
    </recommendedName>
</protein>
<organism evidence="2 3">
    <name type="scientific">Stenotrophomonas chelatiphaga</name>
    <dbReference type="NCBI Taxonomy" id="517011"/>
    <lineage>
        <taxon>Bacteria</taxon>
        <taxon>Pseudomonadati</taxon>
        <taxon>Pseudomonadota</taxon>
        <taxon>Gammaproteobacteria</taxon>
        <taxon>Lysobacterales</taxon>
        <taxon>Lysobacteraceae</taxon>
        <taxon>Stenotrophomonas</taxon>
    </lineage>
</organism>
<feature type="chain" id="PRO_5006394320" description="Fap system outer membrane protein" evidence="1">
    <location>
        <begin position="23"/>
        <end position="257"/>
    </location>
</feature>
<evidence type="ECO:0000313" key="3">
    <source>
        <dbReference type="Proteomes" id="UP000051386"/>
    </source>
</evidence>
<evidence type="ECO:0008006" key="4">
    <source>
        <dbReference type="Google" id="ProtNLM"/>
    </source>
</evidence>
<evidence type="ECO:0000256" key="1">
    <source>
        <dbReference type="SAM" id="SignalP"/>
    </source>
</evidence>
<keyword evidence="1" id="KW-0732">Signal</keyword>
<dbReference type="AlphaFoldDB" id="A0A0R0CN33"/>
<comment type="caution">
    <text evidence="2">The sequence shown here is derived from an EMBL/GenBank/DDBJ whole genome shotgun (WGS) entry which is preliminary data.</text>
</comment>
<dbReference type="PATRIC" id="fig|517011.3.peg.112"/>